<dbReference type="PRINTS" id="PR00050">
    <property type="entry name" value="COLDSHOCK"/>
</dbReference>
<dbReference type="KEGG" id="erl:AOC36_00390"/>
<dbReference type="InterPro" id="IPR011129">
    <property type="entry name" value="CSD"/>
</dbReference>
<dbReference type="Gene3D" id="2.40.50.140">
    <property type="entry name" value="Nucleic acid-binding proteins"/>
    <property type="match status" value="1"/>
</dbReference>
<comment type="subcellular location">
    <subcellularLocation>
        <location evidence="1 3">Cytoplasm</location>
    </subcellularLocation>
</comment>
<dbReference type="EMBL" id="CP013213">
    <property type="protein sequence ID" value="AMC92505.1"/>
    <property type="molecule type" value="Genomic_DNA"/>
</dbReference>
<keyword evidence="2" id="KW-0963">Cytoplasm</keyword>
<evidence type="ECO:0000256" key="2">
    <source>
        <dbReference type="ARBA" id="ARBA00022490"/>
    </source>
</evidence>
<accession>A0A109UGE0</accession>
<dbReference type="RefSeq" id="WP_067629813.1">
    <property type="nucleotide sequence ID" value="NZ_CP013213.1"/>
</dbReference>
<sequence length="66" mass="7668">MRGKVKSFNKNKGFGFISIEDGRDVFFHYSHIVMEGFKTIEEEAEVEFEMVETDRGVQAHNIVRIS</sequence>
<dbReference type="InterPro" id="IPR012340">
    <property type="entry name" value="NA-bd_OB-fold"/>
</dbReference>
<dbReference type="Proteomes" id="UP000063781">
    <property type="component" value="Chromosome"/>
</dbReference>
<dbReference type="PIRSF" id="PIRSF002599">
    <property type="entry name" value="Cold_shock_A"/>
    <property type="match status" value="1"/>
</dbReference>
<dbReference type="OrthoDB" id="9805039at2"/>
<dbReference type="STRING" id="1514105.AOC36_00390"/>
<dbReference type="SMART" id="SM00357">
    <property type="entry name" value="CSP"/>
    <property type="match status" value="1"/>
</dbReference>
<evidence type="ECO:0000259" key="4">
    <source>
        <dbReference type="PROSITE" id="PS51857"/>
    </source>
</evidence>
<proteinExistence type="predicted"/>
<protein>
    <submittedName>
        <fullName evidence="5">Cold-shock protein</fullName>
    </submittedName>
</protein>
<dbReference type="InterPro" id="IPR051373">
    <property type="entry name" value="Lin-28_RNA-binding"/>
</dbReference>
<dbReference type="PANTHER" id="PTHR46109">
    <property type="entry name" value="PROTEIN LIN-28"/>
    <property type="match status" value="1"/>
</dbReference>
<dbReference type="GO" id="GO:0003729">
    <property type="term" value="F:mRNA binding"/>
    <property type="evidence" value="ECO:0007669"/>
    <property type="project" value="TreeGrafter"/>
</dbReference>
<dbReference type="Pfam" id="PF00313">
    <property type="entry name" value="CSD"/>
    <property type="match status" value="1"/>
</dbReference>
<dbReference type="PROSITE" id="PS00352">
    <property type="entry name" value="CSD_1"/>
    <property type="match status" value="1"/>
</dbReference>
<name>A0A109UGE0_9FIRM</name>
<evidence type="ECO:0000313" key="6">
    <source>
        <dbReference type="Proteomes" id="UP000063781"/>
    </source>
</evidence>
<dbReference type="GO" id="GO:0005737">
    <property type="term" value="C:cytoplasm"/>
    <property type="evidence" value="ECO:0007669"/>
    <property type="project" value="UniProtKB-SubCell"/>
</dbReference>
<organism evidence="5 6">
    <name type="scientific">Erysipelothrix larvae</name>
    <dbReference type="NCBI Taxonomy" id="1514105"/>
    <lineage>
        <taxon>Bacteria</taxon>
        <taxon>Bacillati</taxon>
        <taxon>Bacillota</taxon>
        <taxon>Erysipelotrichia</taxon>
        <taxon>Erysipelotrichales</taxon>
        <taxon>Erysipelotrichaceae</taxon>
        <taxon>Erysipelothrix</taxon>
    </lineage>
</organism>
<gene>
    <name evidence="5" type="ORF">AOC36_00390</name>
</gene>
<dbReference type="AlphaFoldDB" id="A0A109UGE0"/>
<dbReference type="InterPro" id="IPR012156">
    <property type="entry name" value="Cold_shock_CspA"/>
</dbReference>
<evidence type="ECO:0000313" key="5">
    <source>
        <dbReference type="EMBL" id="AMC92505.1"/>
    </source>
</evidence>
<evidence type="ECO:0000256" key="1">
    <source>
        <dbReference type="ARBA" id="ARBA00004496"/>
    </source>
</evidence>
<dbReference type="InterPro" id="IPR002059">
    <property type="entry name" value="CSP_DNA-bd"/>
</dbReference>
<dbReference type="SUPFAM" id="SSF50249">
    <property type="entry name" value="Nucleic acid-binding proteins"/>
    <property type="match status" value="1"/>
</dbReference>
<reference evidence="5 6" key="1">
    <citation type="submission" date="2015-10" db="EMBL/GenBank/DDBJ databases">
        <title>Erysipelothrix larvae sp. LV19 isolated from the larval gut of the rhinoceros beetle, Trypoxylus dichotomus.</title>
        <authorList>
            <person name="Lim S."/>
            <person name="Kim B.-C."/>
        </authorList>
    </citation>
    <scope>NUCLEOTIDE SEQUENCE [LARGE SCALE GENOMIC DNA]</scope>
    <source>
        <strain evidence="5 6">LV19</strain>
    </source>
</reference>
<feature type="domain" description="CSD" evidence="4">
    <location>
        <begin position="1"/>
        <end position="64"/>
    </location>
</feature>
<dbReference type="PANTHER" id="PTHR46109:SF1">
    <property type="entry name" value="PROTEIN LIN-28 HOMOLOG"/>
    <property type="match status" value="1"/>
</dbReference>
<evidence type="ECO:0000256" key="3">
    <source>
        <dbReference type="RuleBase" id="RU000408"/>
    </source>
</evidence>
<dbReference type="InterPro" id="IPR019844">
    <property type="entry name" value="CSD_CS"/>
</dbReference>
<dbReference type="GO" id="GO:0031054">
    <property type="term" value="P:pre-miRNA processing"/>
    <property type="evidence" value="ECO:0007669"/>
    <property type="project" value="TreeGrafter"/>
</dbReference>
<keyword evidence="6" id="KW-1185">Reference proteome</keyword>
<dbReference type="CDD" id="cd04458">
    <property type="entry name" value="CSP_CDS"/>
    <property type="match status" value="1"/>
</dbReference>
<dbReference type="PROSITE" id="PS51857">
    <property type="entry name" value="CSD_2"/>
    <property type="match status" value="1"/>
</dbReference>